<protein>
    <recommendedName>
        <fullName evidence="3">Transposase</fullName>
    </recommendedName>
</protein>
<name>A0AAU9CA40_9BACT</name>
<accession>A0AAU9CA40</accession>
<evidence type="ECO:0000313" key="2">
    <source>
        <dbReference type="Proteomes" id="UP001348817"/>
    </source>
</evidence>
<dbReference type="Proteomes" id="UP001348817">
    <property type="component" value="Chromosome"/>
</dbReference>
<organism evidence="1 2">
    <name type="scientific">Fulvitalea axinellae</name>
    <dbReference type="NCBI Taxonomy" id="1182444"/>
    <lineage>
        <taxon>Bacteria</taxon>
        <taxon>Pseudomonadati</taxon>
        <taxon>Bacteroidota</taxon>
        <taxon>Cytophagia</taxon>
        <taxon>Cytophagales</taxon>
        <taxon>Persicobacteraceae</taxon>
        <taxon>Fulvitalea</taxon>
    </lineage>
</organism>
<evidence type="ECO:0000313" key="1">
    <source>
        <dbReference type="EMBL" id="BDD09021.1"/>
    </source>
</evidence>
<dbReference type="AlphaFoldDB" id="A0AAU9CA40"/>
<keyword evidence="2" id="KW-1185">Reference proteome</keyword>
<proteinExistence type="predicted"/>
<gene>
    <name evidence="1" type="ORF">FUAX_14530</name>
</gene>
<dbReference type="KEGG" id="fax:FUAX_14530"/>
<dbReference type="EMBL" id="AP025314">
    <property type="protein sequence ID" value="BDD09021.1"/>
    <property type="molecule type" value="Genomic_DNA"/>
</dbReference>
<reference evidence="1 2" key="1">
    <citation type="submission" date="2021-12" db="EMBL/GenBank/DDBJ databases">
        <title>Genome sequencing of bacteria with rrn-lacking chromosome and rrn-plasmid.</title>
        <authorList>
            <person name="Anda M."/>
            <person name="Iwasaki W."/>
        </authorList>
    </citation>
    <scope>NUCLEOTIDE SEQUENCE [LARGE SCALE GENOMIC DNA]</scope>
    <source>
        <strain evidence="1 2">DSM 100852</strain>
    </source>
</reference>
<sequence>MRPKSGSLLLFVRKMDWDALGQNVLSLTPFA</sequence>
<evidence type="ECO:0008006" key="3">
    <source>
        <dbReference type="Google" id="ProtNLM"/>
    </source>
</evidence>